<feature type="domain" description="HD-GYP" evidence="3">
    <location>
        <begin position="43"/>
        <end position="238"/>
    </location>
</feature>
<dbReference type="InterPro" id="IPR037522">
    <property type="entry name" value="HD_GYP_dom"/>
</dbReference>
<evidence type="ECO:0000313" key="4">
    <source>
        <dbReference type="EMBL" id="CAJ49934.1"/>
    </source>
</evidence>
<keyword evidence="5" id="KW-1185">Reference proteome</keyword>
<evidence type="ECO:0000256" key="1">
    <source>
        <dbReference type="SAM" id="SignalP"/>
    </source>
</evidence>
<dbReference type="InterPro" id="IPR052020">
    <property type="entry name" value="Cyclic_di-GMP/3'3'-cGAMP_PDE"/>
</dbReference>
<feature type="chain" id="PRO_5004211632" evidence="1">
    <location>
        <begin position="33"/>
        <end position="255"/>
    </location>
</feature>
<dbReference type="eggNOG" id="COG3437">
    <property type="taxonomic scope" value="Bacteria"/>
</dbReference>
<dbReference type="Gene3D" id="1.10.3210.10">
    <property type="entry name" value="Hypothetical protein af1432"/>
    <property type="match status" value="1"/>
</dbReference>
<dbReference type="PROSITE" id="PS51832">
    <property type="entry name" value="HD_GYP"/>
    <property type="match status" value="1"/>
</dbReference>
<dbReference type="PANTHER" id="PTHR45228:SF4">
    <property type="entry name" value="LIPOPROTEIN"/>
    <property type="match status" value="1"/>
</dbReference>
<dbReference type="Proteomes" id="UP000001977">
    <property type="component" value="Chromosome"/>
</dbReference>
<dbReference type="InterPro" id="IPR006674">
    <property type="entry name" value="HD_domain"/>
</dbReference>
<reference evidence="4 5" key="1">
    <citation type="journal article" date="2006" name="J. Bacteriol.">
        <title>Comparison of the genome sequence of the poultry pathogen Bordetella avium with those of B. bronchiseptica, B. pertussis, and B. parapertussis reveals extensive diversity in surface structures associated with host interaction.</title>
        <authorList>
            <person name="Sebaihia M."/>
            <person name="Preston A."/>
            <person name="Maskell D.J."/>
            <person name="Kuzmiak H."/>
            <person name="Connell T.D."/>
            <person name="King N.D."/>
            <person name="Orndorff P.E."/>
            <person name="Miyamoto D.M."/>
            <person name="Thomson N.R."/>
            <person name="Harris D."/>
            <person name="Goble A."/>
            <person name="Lord A."/>
            <person name="Murphy L."/>
            <person name="Quail M.A."/>
            <person name="Rutter S."/>
            <person name="Squares R."/>
            <person name="Squares S."/>
            <person name="Woodward J."/>
            <person name="Parkhill J."/>
            <person name="Temple L.M."/>
        </authorList>
    </citation>
    <scope>NUCLEOTIDE SEQUENCE [LARGE SCALE GENOMIC DNA]</scope>
    <source>
        <strain evidence="4 5">197N</strain>
    </source>
</reference>
<dbReference type="KEGG" id="bav:BAV2324"/>
<dbReference type="SMART" id="SM00471">
    <property type="entry name" value="HDc"/>
    <property type="match status" value="1"/>
</dbReference>
<evidence type="ECO:0000259" key="2">
    <source>
        <dbReference type="PROSITE" id="PS51831"/>
    </source>
</evidence>
<dbReference type="AlphaFoldDB" id="Q2KYC2"/>
<feature type="signal peptide" evidence="1">
    <location>
        <begin position="1"/>
        <end position="32"/>
    </location>
</feature>
<dbReference type="CDD" id="cd00077">
    <property type="entry name" value="HDc"/>
    <property type="match status" value="1"/>
</dbReference>
<dbReference type="EMBL" id="AM167904">
    <property type="protein sequence ID" value="CAJ49934.1"/>
    <property type="molecule type" value="Genomic_DNA"/>
</dbReference>
<dbReference type="STRING" id="360910.BAV2324"/>
<keyword evidence="1" id="KW-0732">Signal</keyword>
<accession>Q2KYC2</accession>
<proteinExistence type="predicted"/>
<dbReference type="HOGENOM" id="CLU_000445_92_3_4"/>
<dbReference type="Pfam" id="PF13487">
    <property type="entry name" value="HD_5"/>
    <property type="match status" value="1"/>
</dbReference>
<name>Q2KYC2_BORA1</name>
<dbReference type="PANTHER" id="PTHR45228">
    <property type="entry name" value="CYCLIC DI-GMP PHOSPHODIESTERASE TM_0186-RELATED"/>
    <property type="match status" value="1"/>
</dbReference>
<dbReference type="GO" id="GO:0008081">
    <property type="term" value="F:phosphoric diester hydrolase activity"/>
    <property type="evidence" value="ECO:0007669"/>
    <property type="project" value="UniProtKB-ARBA"/>
</dbReference>
<dbReference type="InterPro" id="IPR003607">
    <property type="entry name" value="HD/PDEase_dom"/>
</dbReference>
<feature type="domain" description="HD" evidence="2">
    <location>
        <begin position="65"/>
        <end position="187"/>
    </location>
</feature>
<evidence type="ECO:0000313" key="5">
    <source>
        <dbReference type="Proteomes" id="UP000001977"/>
    </source>
</evidence>
<gene>
    <name evidence="4" type="ordered locus">BAV2324</name>
</gene>
<organism evidence="4 5">
    <name type="scientific">Bordetella avium (strain 197N)</name>
    <dbReference type="NCBI Taxonomy" id="360910"/>
    <lineage>
        <taxon>Bacteria</taxon>
        <taxon>Pseudomonadati</taxon>
        <taxon>Pseudomonadota</taxon>
        <taxon>Betaproteobacteria</taxon>
        <taxon>Burkholderiales</taxon>
        <taxon>Alcaligenaceae</taxon>
        <taxon>Bordetella</taxon>
    </lineage>
</organism>
<protein>
    <submittedName>
        <fullName evidence="4">Metal-dependent phosphohydrolase</fullName>
    </submittedName>
</protein>
<sequence length="255" mass="27992">MGTVRCHTLLQFISSMLLRCCYVSLLLCTAGAQGLGLDAGSLMPAKPIDRIRDLYAALALRDPHSAAHSQRTAQIAVAMGAGMNPAELYVLAVASLLHDIGKLSIPMRILNFKGRLSAEDWTRMQGHSAMSARLVRMAGLPLGDEIALAVRHHHENVDGSGYPDGLAGEQISLAGRIICLADAYDAISSARAYHRDRTHDETMGILSREVGRKCDAGVFERFRHEVEPCLRQSWPWPDEDRAVWEPIEAYLAAQH</sequence>
<dbReference type="SUPFAM" id="SSF109604">
    <property type="entry name" value="HD-domain/PDEase-like"/>
    <property type="match status" value="1"/>
</dbReference>
<dbReference type="PROSITE" id="PS51831">
    <property type="entry name" value="HD"/>
    <property type="match status" value="1"/>
</dbReference>
<evidence type="ECO:0000259" key="3">
    <source>
        <dbReference type="PROSITE" id="PS51832"/>
    </source>
</evidence>